<keyword evidence="2" id="KW-1185">Reference proteome</keyword>
<sequence>MVHSDGPDGAPIWRRYWQPAPGVYAGASVPGPNEGPLYDAAEALRLDQAYACTGPLRLTALPTGARLTACWMVVGTFPAAYAVLLHVRDDDRGTGMLVELQYAATPVTVKAPANRTIGGRPAHFDPTGERLELLDIPRAQLFATLSAERRFSEAEAGTVLLGARVAEHLDRPATW</sequence>
<evidence type="ECO:0000313" key="2">
    <source>
        <dbReference type="Proteomes" id="UP000622245"/>
    </source>
</evidence>
<dbReference type="Proteomes" id="UP000622245">
    <property type="component" value="Unassembled WGS sequence"/>
</dbReference>
<organism evidence="1 2">
    <name type="scientific">Micromonospora tarensis</name>
    <dbReference type="NCBI Taxonomy" id="2806100"/>
    <lineage>
        <taxon>Bacteria</taxon>
        <taxon>Bacillati</taxon>
        <taxon>Actinomycetota</taxon>
        <taxon>Actinomycetes</taxon>
        <taxon>Micromonosporales</taxon>
        <taxon>Micromonosporaceae</taxon>
        <taxon>Micromonospora</taxon>
    </lineage>
</organism>
<comment type="caution">
    <text evidence="1">The sequence shown here is derived from an EMBL/GenBank/DDBJ whole genome shotgun (WGS) entry which is preliminary data.</text>
</comment>
<name>A0ABS1YKY5_9ACTN</name>
<protein>
    <submittedName>
        <fullName evidence="1">Uncharacterized protein</fullName>
    </submittedName>
</protein>
<evidence type="ECO:0000313" key="1">
    <source>
        <dbReference type="EMBL" id="MBM0278007.1"/>
    </source>
</evidence>
<dbReference type="RefSeq" id="WP_203150400.1">
    <property type="nucleotide sequence ID" value="NZ_JAEVHL010000137.1"/>
</dbReference>
<reference evidence="1 2" key="1">
    <citation type="submission" date="2021-01" db="EMBL/GenBank/DDBJ databases">
        <title>Draft genome sequence of Micromonospora sp. strain STR1s_6.</title>
        <authorList>
            <person name="Karlyshev A."/>
            <person name="Jawad R."/>
        </authorList>
    </citation>
    <scope>NUCLEOTIDE SEQUENCE [LARGE SCALE GENOMIC DNA]</scope>
    <source>
        <strain evidence="1 2">STR1S-6</strain>
    </source>
</reference>
<accession>A0ABS1YKY5</accession>
<dbReference type="EMBL" id="JAEVHL010000137">
    <property type="protein sequence ID" value="MBM0278007.1"/>
    <property type="molecule type" value="Genomic_DNA"/>
</dbReference>
<gene>
    <name evidence="1" type="ORF">JM949_22920</name>
</gene>
<proteinExistence type="predicted"/>